<keyword evidence="1" id="KW-1133">Transmembrane helix</keyword>
<accession>A0A6J7IK73</accession>
<gene>
    <name evidence="2" type="ORF">UFOPK3772_00263</name>
</gene>
<feature type="transmembrane region" description="Helical" evidence="1">
    <location>
        <begin position="14"/>
        <end position="33"/>
    </location>
</feature>
<keyword evidence="1" id="KW-0472">Membrane</keyword>
<dbReference type="EMBL" id="CAFBNE010000005">
    <property type="protein sequence ID" value="CAB4931181.1"/>
    <property type="molecule type" value="Genomic_DNA"/>
</dbReference>
<organism evidence="2">
    <name type="scientific">freshwater metagenome</name>
    <dbReference type="NCBI Taxonomy" id="449393"/>
    <lineage>
        <taxon>unclassified sequences</taxon>
        <taxon>metagenomes</taxon>
        <taxon>ecological metagenomes</taxon>
    </lineage>
</organism>
<dbReference type="AlphaFoldDB" id="A0A6J7IK73"/>
<proteinExistence type="predicted"/>
<keyword evidence="1" id="KW-0812">Transmembrane</keyword>
<evidence type="ECO:0000256" key="1">
    <source>
        <dbReference type="SAM" id="Phobius"/>
    </source>
</evidence>
<reference evidence="2" key="1">
    <citation type="submission" date="2020-05" db="EMBL/GenBank/DDBJ databases">
        <authorList>
            <person name="Chiriac C."/>
            <person name="Salcher M."/>
            <person name="Ghai R."/>
            <person name="Kavagutti S V."/>
        </authorList>
    </citation>
    <scope>NUCLEOTIDE SEQUENCE</scope>
</reference>
<protein>
    <submittedName>
        <fullName evidence="2">Unannotated protein</fullName>
    </submittedName>
</protein>
<sequence length="85" mass="9221">MSEFGKAATEGKRISARGVIAIIILIIAVVFMAQNTTDVTIKVIGYSFEVWLWALILVVFLLGMFLGGAVRAGVRKLRGVEKAPK</sequence>
<name>A0A6J7IK73_9ZZZZ</name>
<evidence type="ECO:0000313" key="2">
    <source>
        <dbReference type="EMBL" id="CAB4931181.1"/>
    </source>
</evidence>
<feature type="transmembrane region" description="Helical" evidence="1">
    <location>
        <begin position="53"/>
        <end position="74"/>
    </location>
</feature>